<keyword evidence="6 7" id="KW-0472">Membrane</keyword>
<keyword evidence="3 7" id="KW-0812">Transmembrane</keyword>
<dbReference type="GO" id="GO:0016020">
    <property type="term" value="C:membrane"/>
    <property type="evidence" value="ECO:0007669"/>
    <property type="project" value="UniProtKB-SubCell"/>
</dbReference>
<feature type="domain" description="GOLD" evidence="8">
    <location>
        <begin position="5"/>
        <end position="181"/>
    </location>
</feature>
<comment type="subcellular location">
    <subcellularLocation>
        <location evidence="1">Membrane</location>
        <topology evidence="1">Single-pass type I membrane protein</topology>
    </subcellularLocation>
</comment>
<dbReference type="InterPro" id="IPR015720">
    <property type="entry name" value="Emp24-like"/>
</dbReference>
<evidence type="ECO:0000259" key="8">
    <source>
        <dbReference type="SMART" id="SM01190"/>
    </source>
</evidence>
<gene>
    <name evidence="9" type="ORF">WR25_04208</name>
</gene>
<dbReference type="Proteomes" id="UP000218231">
    <property type="component" value="Unassembled WGS sequence"/>
</dbReference>
<dbReference type="InterPro" id="IPR009038">
    <property type="entry name" value="GOLD_dom"/>
</dbReference>
<evidence type="ECO:0000256" key="6">
    <source>
        <dbReference type="ARBA" id="ARBA00023136"/>
    </source>
</evidence>
<sequence>MISRLMTIDIESKLTCFYEAFNTNAILSLNVKPALRTRFPMQMRLTSPFGQFSEWAEGDGEAKLSHNTTEIGDYEICLFAPRPVRVHLQIDFVHPEQKNEQLEKYLDENNIQGEIHHALMSLVRKFYSIKYSIKYYNQISVRDEAMVQSNSDSIQTYCLVFMTSSIVIAIIQVYLVRRMFYVDAKRIRI</sequence>
<evidence type="ECO:0000256" key="3">
    <source>
        <dbReference type="ARBA" id="ARBA00022692"/>
    </source>
</evidence>
<dbReference type="PANTHER" id="PTHR22811">
    <property type="entry name" value="TRANSMEMBRANE EMP24 DOMAIN-CONTAINING PROTEIN"/>
    <property type="match status" value="1"/>
</dbReference>
<evidence type="ECO:0000256" key="7">
    <source>
        <dbReference type="SAM" id="Phobius"/>
    </source>
</evidence>
<evidence type="ECO:0000256" key="4">
    <source>
        <dbReference type="ARBA" id="ARBA00022729"/>
    </source>
</evidence>
<organism evidence="9 10">
    <name type="scientific">Diploscapter pachys</name>
    <dbReference type="NCBI Taxonomy" id="2018661"/>
    <lineage>
        <taxon>Eukaryota</taxon>
        <taxon>Metazoa</taxon>
        <taxon>Ecdysozoa</taxon>
        <taxon>Nematoda</taxon>
        <taxon>Chromadorea</taxon>
        <taxon>Rhabditida</taxon>
        <taxon>Rhabditina</taxon>
        <taxon>Rhabditomorpha</taxon>
        <taxon>Rhabditoidea</taxon>
        <taxon>Rhabditidae</taxon>
        <taxon>Diploscapter</taxon>
    </lineage>
</organism>
<keyword evidence="10" id="KW-1185">Reference proteome</keyword>
<keyword evidence="4" id="KW-0732">Signal</keyword>
<dbReference type="SMART" id="SM01190">
    <property type="entry name" value="EMP24_GP25L"/>
    <property type="match status" value="1"/>
</dbReference>
<evidence type="ECO:0000313" key="10">
    <source>
        <dbReference type="Proteomes" id="UP000218231"/>
    </source>
</evidence>
<evidence type="ECO:0000256" key="2">
    <source>
        <dbReference type="ARBA" id="ARBA00007104"/>
    </source>
</evidence>
<dbReference type="AlphaFoldDB" id="A0A2A2K1K9"/>
<dbReference type="EMBL" id="LIAE01009884">
    <property type="protein sequence ID" value="PAV67679.1"/>
    <property type="molecule type" value="Genomic_DNA"/>
</dbReference>
<accession>A0A2A2K1K9</accession>
<dbReference type="OrthoDB" id="10037706at2759"/>
<protein>
    <recommendedName>
        <fullName evidence="8">GOLD domain-containing protein</fullName>
    </recommendedName>
</protein>
<comment type="similarity">
    <text evidence="2">Belongs to the EMP24/GP25L family.</text>
</comment>
<name>A0A2A2K1K9_9BILA</name>
<proteinExistence type="inferred from homology"/>
<evidence type="ECO:0000256" key="5">
    <source>
        <dbReference type="ARBA" id="ARBA00022989"/>
    </source>
</evidence>
<comment type="caution">
    <text evidence="9">The sequence shown here is derived from an EMBL/GenBank/DDBJ whole genome shotgun (WGS) entry which is preliminary data.</text>
</comment>
<dbReference type="Pfam" id="PF01105">
    <property type="entry name" value="EMP24_GP25L"/>
    <property type="match status" value="1"/>
</dbReference>
<keyword evidence="5 7" id="KW-1133">Transmembrane helix</keyword>
<evidence type="ECO:0000256" key="1">
    <source>
        <dbReference type="ARBA" id="ARBA00004479"/>
    </source>
</evidence>
<reference evidence="9 10" key="1">
    <citation type="journal article" date="2017" name="Curr. Biol.">
        <title>Genome architecture and evolution of a unichromosomal asexual nematode.</title>
        <authorList>
            <person name="Fradin H."/>
            <person name="Zegar C."/>
            <person name="Gutwein M."/>
            <person name="Lucas J."/>
            <person name="Kovtun M."/>
            <person name="Corcoran D."/>
            <person name="Baugh L.R."/>
            <person name="Kiontke K."/>
            <person name="Gunsalus K."/>
            <person name="Fitch D.H."/>
            <person name="Piano F."/>
        </authorList>
    </citation>
    <scope>NUCLEOTIDE SEQUENCE [LARGE SCALE GENOMIC DNA]</scope>
    <source>
        <strain evidence="9">PF1309</strain>
    </source>
</reference>
<evidence type="ECO:0000313" key="9">
    <source>
        <dbReference type="EMBL" id="PAV67679.1"/>
    </source>
</evidence>
<feature type="transmembrane region" description="Helical" evidence="7">
    <location>
        <begin position="154"/>
        <end position="176"/>
    </location>
</feature>